<feature type="non-terminal residue" evidence="5">
    <location>
        <position position="421"/>
    </location>
</feature>
<organism evidence="5 6">
    <name type="scientific">Genlisea aurea</name>
    <dbReference type="NCBI Taxonomy" id="192259"/>
    <lineage>
        <taxon>Eukaryota</taxon>
        <taxon>Viridiplantae</taxon>
        <taxon>Streptophyta</taxon>
        <taxon>Embryophyta</taxon>
        <taxon>Tracheophyta</taxon>
        <taxon>Spermatophyta</taxon>
        <taxon>Magnoliopsida</taxon>
        <taxon>eudicotyledons</taxon>
        <taxon>Gunneridae</taxon>
        <taxon>Pentapetalae</taxon>
        <taxon>asterids</taxon>
        <taxon>lamiids</taxon>
        <taxon>Lamiales</taxon>
        <taxon>Lentibulariaceae</taxon>
        <taxon>Genlisea</taxon>
    </lineage>
</organism>
<dbReference type="AlphaFoldDB" id="S8C7N0"/>
<dbReference type="GO" id="GO:0008409">
    <property type="term" value="F:5'-3' exonuclease activity"/>
    <property type="evidence" value="ECO:0007669"/>
    <property type="project" value="TreeGrafter"/>
</dbReference>
<dbReference type="GO" id="GO:0017108">
    <property type="term" value="F:5'-flap endonuclease activity"/>
    <property type="evidence" value="ECO:0007669"/>
    <property type="project" value="TreeGrafter"/>
</dbReference>
<keyword evidence="3" id="KW-0539">Nucleus</keyword>
<dbReference type="GO" id="GO:0008270">
    <property type="term" value="F:zinc ion binding"/>
    <property type="evidence" value="ECO:0007669"/>
    <property type="project" value="InterPro"/>
</dbReference>
<dbReference type="PANTHER" id="PTHR15749:SF4">
    <property type="entry name" value="FANCONI-ASSOCIATED NUCLEASE 1"/>
    <property type="match status" value="1"/>
</dbReference>
<comment type="function">
    <text evidence="3">Nuclease required for the repair of DNA interstrand cross-links (ICL). Acts as a 5'-3' exonuclease that anchors at a cut end of DNA and cleaves DNA successively at every third nucleotide, allowing to excise an ICL from one strand through flanking incisions.</text>
</comment>
<keyword evidence="3" id="KW-0540">Nuclease</keyword>
<evidence type="ECO:0000313" key="6">
    <source>
        <dbReference type="Proteomes" id="UP000015453"/>
    </source>
</evidence>
<evidence type="ECO:0000259" key="4">
    <source>
        <dbReference type="SMART" id="SM00910"/>
    </source>
</evidence>
<keyword evidence="3" id="KW-0234">DNA repair</keyword>
<reference evidence="5 6" key="1">
    <citation type="journal article" date="2013" name="BMC Genomics">
        <title>The miniature genome of a carnivorous plant Genlisea aurea contains a low number of genes and short non-coding sequences.</title>
        <authorList>
            <person name="Leushkin E.V."/>
            <person name="Sutormin R.A."/>
            <person name="Nabieva E.R."/>
            <person name="Penin A.A."/>
            <person name="Kondrashov A.S."/>
            <person name="Logacheva M.D."/>
        </authorList>
    </citation>
    <scope>NUCLEOTIDE SEQUENCE [LARGE SCALE GENOMIC DNA]</scope>
</reference>
<dbReference type="Gene3D" id="3.30.70.2330">
    <property type="match status" value="1"/>
</dbReference>
<dbReference type="GO" id="GO:0070336">
    <property type="term" value="F:flap-structured DNA binding"/>
    <property type="evidence" value="ECO:0007669"/>
    <property type="project" value="TreeGrafter"/>
</dbReference>
<name>S8C7N0_9LAMI</name>
<dbReference type="SMART" id="SM00910">
    <property type="entry name" value="HIRAN"/>
    <property type="match status" value="1"/>
</dbReference>
<dbReference type="InterPro" id="IPR014905">
    <property type="entry name" value="HIRAN"/>
</dbReference>
<dbReference type="GO" id="GO:0005634">
    <property type="term" value="C:nucleus"/>
    <property type="evidence" value="ECO:0007669"/>
    <property type="project" value="UniProtKB-SubCell"/>
</dbReference>
<evidence type="ECO:0000256" key="1">
    <source>
        <dbReference type="ARBA" id="ARBA00022723"/>
    </source>
</evidence>
<comment type="catalytic activity">
    <reaction evidence="3">
        <text>Hydrolytically removes 5'-nucleotides successively from the 3'-hydroxy termini of 3'-hydroxy-terminated oligonucleotides.</text>
        <dbReference type="EC" id="3.1.4.1"/>
    </reaction>
</comment>
<sequence>ISTFIVGHNRYGSKEGLHTRLRICLQREPENAWDQNALKVLYADQGYNDILGYIPRELAQCLSPLIDKFRLNFEGHITSIPENSRGVIPIQIVSKDLAFCDQAVSLNTQEFKCLWKNLMHAVKLGKRTIYQRNLILLIQQVLRSNSHLFTVSEISFLEAFVSLPEDSQKLFSRLYTRKGPWFRISKLSYAEISDCYQAVKGLLESGYVCTSHLTNELEMEQVLNTLTLSELREALGPHKKKCCRSSRKQDMIELIMSSFKDGLSCELKRFIIATSGSCIKVSPLAETLIWRTERLFFLNGEQDLSSFLLIDLGIVKYPNYRCIDSRPIFSKRSDLISFEEAIEVAQIAVECVEQNKSALFLRCLKTCTSRMITVSEEGKSSCFCPETAFSMQFSASWVYSKVVLLGVSFLESDKRYRESSF</sequence>
<evidence type="ECO:0000256" key="2">
    <source>
        <dbReference type="ARBA" id="ARBA00022801"/>
    </source>
</evidence>
<dbReference type="Pfam" id="PF21315">
    <property type="entry name" value="FAN1_HTH"/>
    <property type="match status" value="1"/>
</dbReference>
<dbReference type="EMBL" id="AUSU01005884">
    <property type="protein sequence ID" value="EPS62799.1"/>
    <property type="molecule type" value="Genomic_DNA"/>
</dbReference>
<comment type="subcellular location">
    <subcellularLocation>
        <location evidence="3">Nucleus</location>
    </subcellularLocation>
</comment>
<dbReference type="OrthoDB" id="76364at2759"/>
<accession>S8C7N0</accession>
<keyword evidence="6" id="KW-1185">Reference proteome</keyword>
<keyword evidence="3" id="KW-0460">Magnesium</keyword>
<keyword evidence="3" id="KW-0227">DNA damage</keyword>
<dbReference type="GO" id="GO:0016818">
    <property type="term" value="F:hydrolase activity, acting on acid anhydrides, in phosphorus-containing anhydrides"/>
    <property type="evidence" value="ECO:0007669"/>
    <property type="project" value="InterPro"/>
</dbReference>
<comment type="similarity">
    <text evidence="3">Belongs to the FAN1 family.</text>
</comment>
<dbReference type="Proteomes" id="UP000015453">
    <property type="component" value="Unassembled WGS sequence"/>
</dbReference>
<dbReference type="GO" id="GO:0036297">
    <property type="term" value="P:interstrand cross-link repair"/>
    <property type="evidence" value="ECO:0007669"/>
    <property type="project" value="InterPro"/>
</dbReference>
<protein>
    <recommendedName>
        <fullName evidence="3">Fanconi-associated nuclease</fullName>
        <ecNumber evidence="3">3.1.4.1</ecNumber>
    </recommendedName>
</protein>
<comment type="caution">
    <text evidence="5">The sequence shown here is derived from an EMBL/GenBank/DDBJ whole genome shotgun (WGS) entry which is preliminary data.</text>
</comment>
<dbReference type="InterPro" id="IPR033315">
    <property type="entry name" value="Fan1-like"/>
</dbReference>
<keyword evidence="2 3" id="KW-0378">Hydrolase</keyword>
<feature type="non-terminal residue" evidence="5">
    <location>
        <position position="1"/>
    </location>
</feature>
<dbReference type="PANTHER" id="PTHR15749">
    <property type="entry name" value="FANCONI-ASSOCIATED NUCLEASE 1"/>
    <property type="match status" value="1"/>
</dbReference>
<comment type="cofactor">
    <cofactor evidence="3">
        <name>Mg(2+)</name>
        <dbReference type="ChEBI" id="CHEBI:18420"/>
    </cofactor>
    <cofactor evidence="3">
        <name>Mn(2+)</name>
        <dbReference type="ChEBI" id="CHEBI:29035"/>
    </cofactor>
</comment>
<keyword evidence="1 3" id="KW-0479">Metal-binding</keyword>
<proteinExistence type="inferred from homology"/>
<feature type="domain" description="HIRAN" evidence="4">
    <location>
        <begin position="1"/>
        <end position="99"/>
    </location>
</feature>
<dbReference type="GO" id="GO:0004528">
    <property type="term" value="F:phosphodiesterase I activity"/>
    <property type="evidence" value="ECO:0007669"/>
    <property type="project" value="UniProtKB-EC"/>
</dbReference>
<dbReference type="InterPro" id="IPR049125">
    <property type="entry name" value="FAN1-like_WH"/>
</dbReference>
<evidence type="ECO:0000313" key="5">
    <source>
        <dbReference type="EMBL" id="EPS62799.1"/>
    </source>
</evidence>
<dbReference type="EC" id="3.1.4.1" evidence="3"/>
<gene>
    <name evidence="5" type="ORF">M569_11990</name>
</gene>
<evidence type="ECO:0000256" key="3">
    <source>
        <dbReference type="RuleBase" id="RU365033"/>
    </source>
</evidence>
<keyword evidence="3" id="KW-0464">Manganese</keyword>
<dbReference type="Pfam" id="PF08797">
    <property type="entry name" value="HIRAN"/>
    <property type="match status" value="1"/>
</dbReference>